<dbReference type="Gene3D" id="2.120.10.30">
    <property type="entry name" value="TolB, C-terminal domain"/>
    <property type="match status" value="1"/>
</dbReference>
<name>A0A3A8B5I9_9RHOB</name>
<dbReference type="Proteomes" id="UP000281128">
    <property type="component" value="Unassembled WGS sequence"/>
</dbReference>
<organism evidence="1 2">
    <name type="scientific">Roseovarius spongiae</name>
    <dbReference type="NCBI Taxonomy" id="2320272"/>
    <lineage>
        <taxon>Bacteria</taxon>
        <taxon>Pseudomonadati</taxon>
        <taxon>Pseudomonadota</taxon>
        <taxon>Alphaproteobacteria</taxon>
        <taxon>Rhodobacterales</taxon>
        <taxon>Roseobacteraceae</taxon>
        <taxon>Roseovarius</taxon>
    </lineage>
</organism>
<sequence>MNAQPSFRLDPLTGWRLASSEGIAWSADGATLAQRPGTLRPLDDPSGDLGGRAMPRRVAAGPGGQLYLITSKGRLVWYDPCLERFAPVPCGQDGRLGLLDPIAITVTAAGELLALDGQARMVTALSLADWRLKRQWGPFVVQDGALCPARPRPGIDPATGRPDGTLVLPGDIWDPRDLAVLPDGRIAASDRETGTIAFFDWRGWLQSQTAGASDEQAPLQGPDALAVGADGTLFVLEADAPGIAQLGCDGRIIARSDNGDGLPAPIEAATLAIDRDGTIWVSTRLPCAARPHCCDPSGRIAPHAGDCLAPTGCSLMAFDADGHAILGTSRQPCLHRAEEIARLEHGQLAFERLDGGRTGTVWDRARLDADIPEGAVIELLAYSSDSALDALTVDALPDTAWTVTALGPATGEVVAAIRTRPGRYLWLRMRFSGDGLLTPTLRALTITYPRNSSARHLPAVWSSEPQSADFLQRFMMLFDEIRAGVTGHLDDLPALIDPMATPAAEAGAHGADFLDWLGGWIGLTLDRNWSAARRRRLVAEAPALFRIKGTVEGLRRHVEIYTGIDPKIVEHFRLRRWLTLDESRLDGSAALWGPELIRRLELDGYAEIGRFALVDGGDPLTDPIAAFAHRATVYVPVSEGFSDRDLAALEDVVDAARPAHVEVDVHVMQPRFVMGCDTLLGVNTILGSGIETAIADRSTLGDDIRLAGPPHVFSLSPGTRLGVDTTLE</sequence>
<evidence type="ECO:0000313" key="1">
    <source>
        <dbReference type="EMBL" id="RKF14886.1"/>
    </source>
</evidence>
<gene>
    <name evidence="1" type="ORF">D6850_08420</name>
</gene>
<dbReference type="SUPFAM" id="SSF101898">
    <property type="entry name" value="NHL repeat"/>
    <property type="match status" value="1"/>
</dbReference>
<dbReference type="InterPro" id="IPR011042">
    <property type="entry name" value="6-blade_b-propeller_TolB-like"/>
</dbReference>
<accession>A0A3A8B5I9</accession>
<dbReference type="OrthoDB" id="9792285at2"/>
<dbReference type="Pfam" id="PF09684">
    <property type="entry name" value="Tail_P2_I"/>
    <property type="match status" value="1"/>
</dbReference>
<protein>
    <recommendedName>
        <fullName evidence="3">Phage tail protein</fullName>
    </recommendedName>
</protein>
<reference evidence="1 2" key="1">
    <citation type="submission" date="2018-09" db="EMBL/GenBank/DDBJ databases">
        <title>Roseovarius spongiae sp. nov., isolated from a marine sponge.</title>
        <authorList>
            <person name="Zhuang L."/>
            <person name="Luo L."/>
        </authorList>
    </citation>
    <scope>NUCLEOTIDE SEQUENCE [LARGE SCALE GENOMIC DNA]</scope>
    <source>
        <strain evidence="1 2">HN-E21</strain>
    </source>
</reference>
<comment type="caution">
    <text evidence="1">The sequence shown here is derived from an EMBL/GenBank/DDBJ whole genome shotgun (WGS) entry which is preliminary data.</text>
</comment>
<dbReference type="RefSeq" id="WP_121165804.1">
    <property type="nucleotide sequence ID" value="NZ_RAPE01000002.1"/>
</dbReference>
<evidence type="ECO:0000313" key="2">
    <source>
        <dbReference type="Proteomes" id="UP000281128"/>
    </source>
</evidence>
<keyword evidence="2" id="KW-1185">Reference proteome</keyword>
<dbReference type="NCBIfam" id="TIGR02242">
    <property type="entry name" value="tail_TIGR02242"/>
    <property type="match status" value="1"/>
</dbReference>
<dbReference type="EMBL" id="RAPE01000002">
    <property type="protein sequence ID" value="RKF14886.1"/>
    <property type="molecule type" value="Genomic_DNA"/>
</dbReference>
<proteinExistence type="predicted"/>
<dbReference type="InterPro" id="IPR006521">
    <property type="entry name" value="Tail_protein_I"/>
</dbReference>
<dbReference type="InterPro" id="IPR011748">
    <property type="entry name" value="Unchr_phage_tail-like"/>
</dbReference>
<dbReference type="AlphaFoldDB" id="A0A3A8B5I9"/>
<evidence type="ECO:0008006" key="3">
    <source>
        <dbReference type="Google" id="ProtNLM"/>
    </source>
</evidence>